<protein>
    <submittedName>
        <fullName evidence="2">33960_t:CDS:1</fullName>
    </submittedName>
</protein>
<proteinExistence type="predicted"/>
<feature type="region of interest" description="Disordered" evidence="1">
    <location>
        <begin position="1"/>
        <end position="42"/>
    </location>
</feature>
<dbReference type="Proteomes" id="UP000789901">
    <property type="component" value="Unassembled WGS sequence"/>
</dbReference>
<name>A0ABM8VYC5_GIGMA</name>
<comment type="caution">
    <text evidence="2">The sequence shown here is derived from an EMBL/GenBank/DDBJ whole genome shotgun (WGS) entry which is preliminary data.</text>
</comment>
<feature type="compositionally biased region" description="Polar residues" evidence="1">
    <location>
        <begin position="33"/>
        <end position="42"/>
    </location>
</feature>
<evidence type="ECO:0000313" key="3">
    <source>
        <dbReference type="Proteomes" id="UP000789901"/>
    </source>
</evidence>
<sequence>MSKKQKKGTEPIQTEGSTLSEETIESTEPSGSQEQDNQSQENLLSPETKPYLNAMIQTSATSIIQTMRQYMDQQFETINRRFEQLEQANIGSNELNTNNRTNSEQVASVQQTQNRSQEVTRCTNTGGNMDQTEGNYPLTPILNKLIIEADPAAISSERQEKSGVVRYKVTSRKFLALDYAEIKQLSVVKKLSNPRAIETEGIHLWWVSNWNEGQKLIETLPQKPSLTNKMWKLLAFGIRQRDYIDKEALTYQHVP</sequence>
<organism evidence="2 3">
    <name type="scientific">Gigaspora margarita</name>
    <dbReference type="NCBI Taxonomy" id="4874"/>
    <lineage>
        <taxon>Eukaryota</taxon>
        <taxon>Fungi</taxon>
        <taxon>Fungi incertae sedis</taxon>
        <taxon>Mucoromycota</taxon>
        <taxon>Glomeromycotina</taxon>
        <taxon>Glomeromycetes</taxon>
        <taxon>Diversisporales</taxon>
        <taxon>Gigasporaceae</taxon>
        <taxon>Gigaspora</taxon>
    </lineage>
</organism>
<feature type="region of interest" description="Disordered" evidence="1">
    <location>
        <begin position="92"/>
        <end position="134"/>
    </location>
</feature>
<reference evidence="2 3" key="1">
    <citation type="submission" date="2021-06" db="EMBL/GenBank/DDBJ databases">
        <authorList>
            <person name="Kallberg Y."/>
            <person name="Tangrot J."/>
            <person name="Rosling A."/>
        </authorList>
    </citation>
    <scope>NUCLEOTIDE SEQUENCE [LARGE SCALE GENOMIC DNA]</scope>
    <source>
        <strain evidence="2 3">120-4 pot B 10/14</strain>
    </source>
</reference>
<evidence type="ECO:0000313" key="2">
    <source>
        <dbReference type="EMBL" id="CAG8477865.1"/>
    </source>
</evidence>
<keyword evidence="3" id="KW-1185">Reference proteome</keyword>
<feature type="compositionally biased region" description="Low complexity" evidence="1">
    <location>
        <begin position="14"/>
        <end position="32"/>
    </location>
</feature>
<gene>
    <name evidence="2" type="ORF">GMARGA_LOCUS1088</name>
</gene>
<dbReference type="EMBL" id="CAJVQB010000250">
    <property type="protein sequence ID" value="CAG8477865.1"/>
    <property type="molecule type" value="Genomic_DNA"/>
</dbReference>
<accession>A0ABM8VYC5</accession>
<evidence type="ECO:0000256" key="1">
    <source>
        <dbReference type="SAM" id="MobiDB-lite"/>
    </source>
</evidence>